<dbReference type="EMBL" id="HACM01008504">
    <property type="protein sequence ID" value="CRZ08946.1"/>
    <property type="molecule type" value="Transcribed_RNA"/>
</dbReference>
<name>A0A0H5R4Y5_9EUKA</name>
<accession>A0A0H5R4Y5</accession>
<proteinExistence type="predicted"/>
<feature type="compositionally biased region" description="Acidic residues" evidence="1">
    <location>
        <begin position="171"/>
        <end position="193"/>
    </location>
</feature>
<protein>
    <submittedName>
        <fullName evidence="2">Uncharacterized protein</fullName>
    </submittedName>
</protein>
<organism evidence="2">
    <name type="scientific">Spongospora subterranea</name>
    <dbReference type="NCBI Taxonomy" id="70186"/>
    <lineage>
        <taxon>Eukaryota</taxon>
        <taxon>Sar</taxon>
        <taxon>Rhizaria</taxon>
        <taxon>Endomyxa</taxon>
        <taxon>Phytomyxea</taxon>
        <taxon>Plasmodiophorida</taxon>
        <taxon>Plasmodiophoridae</taxon>
        <taxon>Spongospora</taxon>
    </lineage>
</organism>
<evidence type="ECO:0000256" key="1">
    <source>
        <dbReference type="SAM" id="MobiDB-lite"/>
    </source>
</evidence>
<evidence type="ECO:0000313" key="2">
    <source>
        <dbReference type="EMBL" id="CRZ08946.1"/>
    </source>
</evidence>
<sequence>MDEQKKAMERAKLVAKVIKEGGKKGVEIEGVADMGGLKFFVTNVDTPEGDMDLLTECMNAMNAKVDEGAEERKGGSGAIGKLIFSCDAEKLLACAYVPTPLAADINVLEWLNDVLSKYSGKILCAEPEVEGGFMAKGYVDVNAEAGVFPLKIRDPALKIAIQYLIGKGQFPDDDDDEEEEEAMGDDFFDTLDC</sequence>
<dbReference type="AlphaFoldDB" id="A0A0H5R4Y5"/>
<feature type="region of interest" description="Disordered" evidence="1">
    <location>
        <begin position="170"/>
        <end position="193"/>
    </location>
</feature>
<reference evidence="2" key="1">
    <citation type="submission" date="2015-04" db="EMBL/GenBank/DDBJ databases">
        <title>The genome sequence of the plant pathogenic Rhizarian Plasmodiophora brassicae reveals insights in its biotrophic life cycle and the origin of chitin synthesis.</title>
        <authorList>
            <person name="Schwelm A."/>
            <person name="Fogelqvist J."/>
            <person name="Knaust A."/>
            <person name="Julke S."/>
            <person name="Lilja T."/>
            <person name="Dhandapani V."/>
            <person name="Bonilla-Rosso G."/>
            <person name="Karlsson M."/>
            <person name="Shevchenko A."/>
            <person name="Choi S.R."/>
            <person name="Kim H.G."/>
            <person name="Park J.Y."/>
            <person name="Lim Y.P."/>
            <person name="Ludwig-Muller J."/>
            <person name="Dixelius C."/>
        </authorList>
    </citation>
    <scope>NUCLEOTIDE SEQUENCE</scope>
    <source>
        <tissue evidence="2">Potato root galls</tissue>
    </source>
</reference>